<dbReference type="InterPro" id="IPR024500">
    <property type="entry name" value="DUF3074"/>
</dbReference>
<protein>
    <recommendedName>
        <fullName evidence="2">DUF3074 domain-containing protein</fullName>
    </recommendedName>
</protein>
<evidence type="ECO:0000256" key="1">
    <source>
        <dbReference type="SAM" id="MobiDB-lite"/>
    </source>
</evidence>
<feature type="region of interest" description="Disordered" evidence="1">
    <location>
        <begin position="171"/>
        <end position="335"/>
    </location>
</feature>
<comment type="caution">
    <text evidence="3">The sequence shown here is derived from an EMBL/GenBank/DDBJ whole genome shotgun (WGS) entry which is preliminary data.</text>
</comment>
<feature type="compositionally biased region" description="Polar residues" evidence="1">
    <location>
        <begin position="179"/>
        <end position="188"/>
    </location>
</feature>
<evidence type="ECO:0000313" key="3">
    <source>
        <dbReference type="EMBL" id="TKA59904.1"/>
    </source>
</evidence>
<feature type="region of interest" description="Disordered" evidence="1">
    <location>
        <begin position="376"/>
        <end position="400"/>
    </location>
</feature>
<dbReference type="Pfam" id="PF11274">
    <property type="entry name" value="DUF3074"/>
    <property type="match status" value="1"/>
</dbReference>
<feature type="compositionally biased region" description="Low complexity" evidence="1">
    <location>
        <begin position="221"/>
        <end position="235"/>
    </location>
</feature>
<feature type="compositionally biased region" description="Polar residues" evidence="1">
    <location>
        <begin position="138"/>
        <end position="147"/>
    </location>
</feature>
<dbReference type="EMBL" id="NAJQ01001378">
    <property type="protein sequence ID" value="TKA59904.1"/>
    <property type="molecule type" value="Genomic_DNA"/>
</dbReference>
<organism evidence="3 4">
    <name type="scientific">Friedmanniomyces simplex</name>
    <dbReference type="NCBI Taxonomy" id="329884"/>
    <lineage>
        <taxon>Eukaryota</taxon>
        <taxon>Fungi</taxon>
        <taxon>Dikarya</taxon>
        <taxon>Ascomycota</taxon>
        <taxon>Pezizomycotina</taxon>
        <taxon>Dothideomycetes</taxon>
        <taxon>Dothideomycetidae</taxon>
        <taxon>Mycosphaerellales</taxon>
        <taxon>Teratosphaeriaceae</taxon>
        <taxon>Friedmanniomyces</taxon>
    </lineage>
</organism>
<dbReference type="Proteomes" id="UP000309340">
    <property type="component" value="Unassembled WGS sequence"/>
</dbReference>
<dbReference type="OrthoDB" id="5403181at2759"/>
<dbReference type="AlphaFoldDB" id="A0A4U0WB13"/>
<name>A0A4U0WB13_9PEZI</name>
<feature type="compositionally biased region" description="Basic and acidic residues" evidence="1">
    <location>
        <begin position="236"/>
        <end position="335"/>
    </location>
</feature>
<sequence>STPNLLEGQHAGGEGATGRHRGATVGSGESRGTDRETDGGLGEPDDDAELNPVEWIMVTRSDPGGGIPRFLVDRGTPDAMLSDIGKFLDWAASQSDGMQPAGAPQTTEQEAPKSAALSDNQGDSAVQPLADTAPATDSDVQQQGGLMSNVTQAVGTGITAYAPTAVTNQLHDYLHPTHAPTSEPTAAQDSYDDDSSDSSSDTSFMSAAEMRRLSTAPETQGEASSLRSATSSSLEGSEKKKNLNSHEKEVQKLMRQREKLDSKLAKKREEEEQKMKKAQDKDRSEEDKQRERHEKEMQKAEDRHRKEIGKLEAKKEKEARKAEEKRRKKDDRLKLGMVSRERDEVRREAEALRKENGALAGRVEELERENKGLVERLGGLGADGGEEGKRSLESLEGKGC</sequence>
<feature type="compositionally biased region" description="Basic and acidic residues" evidence="1">
    <location>
        <begin position="386"/>
        <end position="400"/>
    </location>
</feature>
<feature type="non-terminal residue" evidence="3">
    <location>
        <position position="1"/>
    </location>
</feature>
<feature type="region of interest" description="Disordered" evidence="1">
    <location>
        <begin position="92"/>
        <end position="147"/>
    </location>
</feature>
<evidence type="ECO:0000259" key="2">
    <source>
        <dbReference type="Pfam" id="PF11274"/>
    </source>
</evidence>
<reference evidence="3 4" key="1">
    <citation type="submission" date="2017-03" db="EMBL/GenBank/DDBJ databases">
        <title>Genomes of endolithic fungi from Antarctica.</title>
        <authorList>
            <person name="Coleine C."/>
            <person name="Masonjones S."/>
            <person name="Stajich J.E."/>
        </authorList>
    </citation>
    <scope>NUCLEOTIDE SEQUENCE [LARGE SCALE GENOMIC DNA]</scope>
    <source>
        <strain evidence="3 4">CCFEE 5184</strain>
    </source>
</reference>
<keyword evidence="4" id="KW-1185">Reference proteome</keyword>
<proteinExistence type="predicted"/>
<feature type="region of interest" description="Disordered" evidence="1">
    <location>
        <begin position="1"/>
        <end position="52"/>
    </location>
</feature>
<accession>A0A4U0WB13</accession>
<gene>
    <name evidence="3" type="ORF">B0A55_11580</name>
</gene>
<feature type="domain" description="DUF3074" evidence="2">
    <location>
        <begin position="43"/>
        <end position="91"/>
    </location>
</feature>
<evidence type="ECO:0000313" key="4">
    <source>
        <dbReference type="Proteomes" id="UP000309340"/>
    </source>
</evidence>